<dbReference type="RefSeq" id="WP_231329152.1">
    <property type="nucleotide sequence ID" value="NZ_CP059572.1"/>
</dbReference>
<dbReference type="InterPro" id="IPR004638">
    <property type="entry name" value="EmrB-like"/>
</dbReference>
<proteinExistence type="predicted"/>
<evidence type="ECO:0000313" key="10">
    <source>
        <dbReference type="Proteomes" id="UP001049518"/>
    </source>
</evidence>
<keyword evidence="6 7" id="KW-0472">Membrane</keyword>
<reference evidence="9" key="1">
    <citation type="submission" date="2020-07" db="EMBL/GenBank/DDBJ databases">
        <authorList>
            <person name="Tarantini F.S."/>
            <person name="Hong K.W."/>
            <person name="Chan K.G."/>
        </authorList>
    </citation>
    <scope>NUCLEOTIDE SEQUENCE</scope>
    <source>
        <strain evidence="9">32-07</strain>
    </source>
</reference>
<evidence type="ECO:0000256" key="5">
    <source>
        <dbReference type="ARBA" id="ARBA00022989"/>
    </source>
</evidence>
<feature type="transmembrane region" description="Helical" evidence="7">
    <location>
        <begin position="250"/>
        <end position="271"/>
    </location>
</feature>
<evidence type="ECO:0000256" key="1">
    <source>
        <dbReference type="ARBA" id="ARBA00004651"/>
    </source>
</evidence>
<dbReference type="PROSITE" id="PS50850">
    <property type="entry name" value="MFS"/>
    <property type="match status" value="1"/>
</dbReference>
<evidence type="ECO:0000256" key="2">
    <source>
        <dbReference type="ARBA" id="ARBA00022448"/>
    </source>
</evidence>
<keyword evidence="4 7" id="KW-0812">Transmembrane</keyword>
<feature type="domain" description="Major facilitator superfamily (MFS) profile" evidence="8">
    <location>
        <begin position="1"/>
        <end position="453"/>
    </location>
</feature>
<dbReference type="InterPro" id="IPR020846">
    <property type="entry name" value="MFS_dom"/>
</dbReference>
<dbReference type="Gene3D" id="1.20.1720.10">
    <property type="entry name" value="Multidrug resistance protein D"/>
    <property type="match status" value="1"/>
</dbReference>
<feature type="transmembrane region" description="Helical" evidence="7">
    <location>
        <begin position="312"/>
        <end position="333"/>
    </location>
</feature>
<keyword evidence="3" id="KW-1003">Cell membrane</keyword>
<dbReference type="CDD" id="cd17503">
    <property type="entry name" value="MFS_LmrB_MDR_like"/>
    <property type="match status" value="1"/>
</dbReference>
<dbReference type="Gene3D" id="1.20.1250.20">
    <property type="entry name" value="MFS general substrate transporter like domains"/>
    <property type="match status" value="1"/>
</dbReference>
<evidence type="ECO:0000256" key="6">
    <source>
        <dbReference type="ARBA" id="ARBA00023136"/>
    </source>
</evidence>
<feature type="transmembrane region" description="Helical" evidence="7">
    <location>
        <begin position="145"/>
        <end position="165"/>
    </location>
</feature>
<accession>A0ABX8QXD3</accession>
<feature type="transmembrane region" description="Helical" evidence="7">
    <location>
        <begin position="283"/>
        <end position="300"/>
    </location>
</feature>
<gene>
    <name evidence="9" type="ORF">AGRA3207_004612</name>
</gene>
<dbReference type="Proteomes" id="UP001049518">
    <property type="component" value="Chromosome"/>
</dbReference>
<dbReference type="NCBIfam" id="TIGR00711">
    <property type="entry name" value="efflux_EmrB"/>
    <property type="match status" value="1"/>
</dbReference>
<feature type="transmembrane region" description="Helical" evidence="7">
    <location>
        <begin position="82"/>
        <end position="103"/>
    </location>
</feature>
<organism evidence="9 10">
    <name type="scientific">Actinomadura graeca</name>
    <dbReference type="NCBI Taxonomy" id="2750812"/>
    <lineage>
        <taxon>Bacteria</taxon>
        <taxon>Bacillati</taxon>
        <taxon>Actinomycetota</taxon>
        <taxon>Actinomycetes</taxon>
        <taxon>Streptosporangiales</taxon>
        <taxon>Thermomonosporaceae</taxon>
        <taxon>Actinomadura</taxon>
    </lineage>
</organism>
<protein>
    <submittedName>
        <fullName evidence="9">Multidrug efflux MFS transporter</fullName>
    </submittedName>
</protein>
<keyword evidence="2" id="KW-0813">Transport</keyword>
<feature type="transmembrane region" description="Helical" evidence="7">
    <location>
        <begin position="26"/>
        <end position="45"/>
    </location>
</feature>
<evidence type="ECO:0000313" key="9">
    <source>
        <dbReference type="EMBL" id="QXJ23461.1"/>
    </source>
</evidence>
<dbReference type="SUPFAM" id="SSF103473">
    <property type="entry name" value="MFS general substrate transporter"/>
    <property type="match status" value="1"/>
</dbReference>
<keyword evidence="5 7" id="KW-1133">Transmembrane helix</keyword>
<dbReference type="Pfam" id="PF07690">
    <property type="entry name" value="MFS_1"/>
    <property type="match status" value="1"/>
</dbReference>
<feature type="transmembrane region" description="Helical" evidence="7">
    <location>
        <begin position="430"/>
        <end position="448"/>
    </location>
</feature>
<keyword evidence="10" id="KW-1185">Reference proteome</keyword>
<dbReference type="EMBL" id="CP059572">
    <property type="protein sequence ID" value="QXJ23461.1"/>
    <property type="molecule type" value="Genomic_DNA"/>
</dbReference>
<name>A0ABX8QXD3_9ACTN</name>
<feature type="transmembrane region" description="Helical" evidence="7">
    <location>
        <begin position="177"/>
        <end position="196"/>
    </location>
</feature>
<dbReference type="InterPro" id="IPR011701">
    <property type="entry name" value="MFS"/>
</dbReference>
<feature type="transmembrane region" description="Helical" evidence="7">
    <location>
        <begin position="57"/>
        <end position="76"/>
    </location>
</feature>
<evidence type="ECO:0000259" key="8">
    <source>
        <dbReference type="PROSITE" id="PS50850"/>
    </source>
</evidence>
<dbReference type="PANTHER" id="PTHR23501:SF1">
    <property type="entry name" value="TRANSPORT PROTEIN HSRA-RELATED"/>
    <property type="match status" value="1"/>
</dbReference>
<dbReference type="InterPro" id="IPR036259">
    <property type="entry name" value="MFS_trans_sf"/>
</dbReference>
<feature type="transmembrane region" description="Helical" evidence="7">
    <location>
        <begin position="339"/>
        <end position="359"/>
    </location>
</feature>
<dbReference type="PANTHER" id="PTHR23501">
    <property type="entry name" value="MAJOR FACILITATOR SUPERFAMILY"/>
    <property type="match status" value="1"/>
</dbReference>
<evidence type="ECO:0000256" key="4">
    <source>
        <dbReference type="ARBA" id="ARBA00022692"/>
    </source>
</evidence>
<evidence type="ECO:0000256" key="3">
    <source>
        <dbReference type="ARBA" id="ARBA00022475"/>
    </source>
</evidence>
<feature type="transmembrane region" description="Helical" evidence="7">
    <location>
        <begin position="208"/>
        <end position="229"/>
    </location>
</feature>
<evidence type="ECO:0000256" key="7">
    <source>
        <dbReference type="SAM" id="Phobius"/>
    </source>
</evidence>
<feature type="transmembrane region" description="Helical" evidence="7">
    <location>
        <begin position="380"/>
        <end position="401"/>
    </location>
</feature>
<feature type="transmembrane region" description="Helical" evidence="7">
    <location>
        <begin position="115"/>
        <end position="133"/>
    </location>
</feature>
<comment type="subcellular location">
    <subcellularLocation>
        <location evidence="1">Cell membrane</location>
        <topology evidence="1">Multi-pass membrane protein</topology>
    </subcellularLocation>
</comment>
<sequence>MTVLDSTLVNVAISALGEDFTTSLSTIQWVVTGYTLALSMAIPLTGWSARRFGTRTMWLVSLGLFIGGSLLCGLAWSVPSLIVFRVLQGLGGGMLMPIGQTMLVREAGADRMGRAMSIVSVPAMLAPVLGPLLGGVIVDHLSWRWMFYVNIPFCAVALLAAVRMLPRDTERDTGARLDLLGILLLSPGLAALVYGLSEAGNGTSMTGARFLGSAIAGVVLVVAFIVHAIRKGEGALIDVRRLSTRAFTSATGGFFLYSAAMFGLMILIPLFARIVRDESALDAGWLLAPLGVGAMITMLVSGRLVDRFGGRWMAATGVVIVLAGTLVLTSLDLTTPRTVIIGAMFAVGIGHGMIAPSLIAMSYQGLPPTAIPTATTGVNIMVRVGSSFGTAMAAVILQIAIRDEIPGSSGGLNEAATQPPALLTSAFTETFWWTAALLLAALIPVLFFPRRRHALRKGPTTL</sequence>